<gene>
    <name evidence="2" type="primary">orf04056</name>
    <name evidence="2" type="ORF">Q903MT_gene4033</name>
</gene>
<protein>
    <submittedName>
        <fullName evidence="2">Uncharacterized protein</fullName>
    </submittedName>
</protein>
<organism evidence="2">
    <name type="scientific">Picea sitchensis</name>
    <name type="common">Sitka spruce</name>
    <name type="synonym">Pinus sitchensis</name>
    <dbReference type="NCBI Taxonomy" id="3332"/>
    <lineage>
        <taxon>Eukaryota</taxon>
        <taxon>Viridiplantae</taxon>
        <taxon>Streptophyta</taxon>
        <taxon>Embryophyta</taxon>
        <taxon>Tracheophyta</taxon>
        <taxon>Spermatophyta</taxon>
        <taxon>Pinopsida</taxon>
        <taxon>Pinidae</taxon>
        <taxon>Conifers I</taxon>
        <taxon>Pinales</taxon>
        <taxon>Pinaceae</taxon>
        <taxon>Picea</taxon>
    </lineage>
</organism>
<keyword evidence="2" id="KW-0496">Mitochondrion</keyword>
<geneLocation type="mitochondrion" evidence="2"/>
<feature type="transmembrane region" description="Helical" evidence="1">
    <location>
        <begin position="12"/>
        <end position="34"/>
    </location>
</feature>
<reference evidence="2" key="1">
    <citation type="submission" date="2019-03" db="EMBL/GenBank/DDBJ databases">
        <title>Largest Complete Mitochondrial Genome of a Gymnosperm, Sitka Spruce (Picea sitchensis), Indicates Complex Physical Structure.</title>
        <authorList>
            <person name="Jackman S.D."/>
            <person name="Coombe L."/>
            <person name="Warren R."/>
            <person name="Kirk H."/>
            <person name="Trinh E."/>
            <person name="McLeod T."/>
            <person name="Pleasance S."/>
            <person name="Pandoh P."/>
            <person name="Zhao Y."/>
            <person name="Coope R."/>
            <person name="Bousquet J."/>
            <person name="Bohlmann J.C."/>
            <person name="Jones S.J.M."/>
            <person name="Birol I."/>
        </authorList>
    </citation>
    <scope>NUCLEOTIDE SEQUENCE</scope>
    <source>
        <strain evidence="2">Q903</strain>
    </source>
</reference>
<proteinExistence type="predicted"/>
<keyword evidence="1" id="KW-1133">Transmembrane helix</keyword>
<keyword evidence="1" id="KW-0472">Membrane</keyword>
<evidence type="ECO:0000256" key="1">
    <source>
        <dbReference type="SAM" id="Phobius"/>
    </source>
</evidence>
<accession>A0A6B9XPU9</accession>
<dbReference type="EMBL" id="MK697699">
    <property type="protein sequence ID" value="QHR90010.1"/>
    <property type="molecule type" value="Genomic_DNA"/>
</dbReference>
<evidence type="ECO:0000313" key="2">
    <source>
        <dbReference type="EMBL" id="QHR90010.1"/>
    </source>
</evidence>
<keyword evidence="1" id="KW-0812">Transmembrane</keyword>
<name>A0A6B9XPU9_PICSI</name>
<sequence>MTEEIIYVKIRLSSLIGFSRDLLSVVILGGWPGLSSFPPDKHLLRYGMDAREIK</sequence>
<dbReference type="AlphaFoldDB" id="A0A6B9XPU9"/>